<gene>
    <name evidence="9" type="ORF">NA23_02775</name>
</gene>
<keyword evidence="5" id="KW-0653">Protein transport</keyword>
<evidence type="ECO:0000256" key="6">
    <source>
        <dbReference type="ARBA" id="ARBA00023225"/>
    </source>
</evidence>
<dbReference type="GO" id="GO:0015031">
    <property type="term" value="P:protein transport"/>
    <property type="evidence" value="ECO:0007669"/>
    <property type="project" value="UniProtKB-KW"/>
</dbReference>
<evidence type="ECO:0000313" key="9">
    <source>
        <dbReference type="EMBL" id="AMW32324.2"/>
    </source>
</evidence>
<reference evidence="9 10" key="1">
    <citation type="journal article" date="2015" name="Stand. Genomic Sci.">
        <title>Genome sequence of a native-feather degrading extremely thermophilic Eubacterium, Fervidobacterium islandicum AW-1.</title>
        <authorList>
            <person name="Lee Y.J."/>
            <person name="Jeong H."/>
            <person name="Park G.S."/>
            <person name="Kwak Y."/>
            <person name="Lee S.J."/>
            <person name="Lee S.J."/>
            <person name="Park M.K."/>
            <person name="Kim J.Y."/>
            <person name="Kang H.K."/>
            <person name="Shin J.H."/>
            <person name="Lee D.W."/>
        </authorList>
    </citation>
    <scope>NUCLEOTIDE SEQUENCE [LARGE SCALE GENOMIC DNA]</scope>
    <source>
        <strain evidence="9 10">AW-1</strain>
    </source>
</reference>
<dbReference type="GO" id="GO:0044781">
    <property type="term" value="P:bacterial-type flagellum organization"/>
    <property type="evidence" value="ECO:0007669"/>
    <property type="project" value="UniProtKB-KW"/>
</dbReference>
<dbReference type="PANTHER" id="PTHR34982:SF1">
    <property type="entry name" value="FLAGELLAR ASSEMBLY PROTEIN FLIH"/>
    <property type="match status" value="1"/>
</dbReference>
<evidence type="ECO:0000256" key="3">
    <source>
        <dbReference type="ARBA" id="ARBA00022448"/>
    </source>
</evidence>
<dbReference type="Pfam" id="PF02108">
    <property type="entry name" value="FliH"/>
    <property type="match status" value="1"/>
</dbReference>
<dbReference type="AlphaFoldDB" id="A0AAI8CIZ2"/>
<comment type="function">
    <text evidence="1">Needed for flagellar regrowth and assembly.</text>
</comment>
<feature type="coiled-coil region" evidence="7">
    <location>
        <begin position="42"/>
        <end position="98"/>
    </location>
</feature>
<feature type="domain" description="Flagellar assembly protein FliH/Type III secretion system HrpE" evidence="8">
    <location>
        <begin position="105"/>
        <end position="221"/>
    </location>
</feature>
<keyword evidence="9" id="KW-0969">Cilium</keyword>
<evidence type="ECO:0000256" key="7">
    <source>
        <dbReference type="SAM" id="Coils"/>
    </source>
</evidence>
<evidence type="ECO:0000259" key="8">
    <source>
        <dbReference type="Pfam" id="PF02108"/>
    </source>
</evidence>
<dbReference type="KEGG" id="fia:NA23_02775"/>
<name>A0AAI8CIZ2_FERIS</name>
<keyword evidence="9" id="KW-0282">Flagellum</keyword>
<organism evidence="9 10">
    <name type="scientific">Fervidobacterium islandicum</name>
    <dbReference type="NCBI Taxonomy" id="2423"/>
    <lineage>
        <taxon>Bacteria</taxon>
        <taxon>Thermotogati</taxon>
        <taxon>Thermotogota</taxon>
        <taxon>Thermotogae</taxon>
        <taxon>Thermotogales</taxon>
        <taxon>Fervidobacteriaceae</taxon>
        <taxon>Fervidobacterium</taxon>
    </lineage>
</organism>
<evidence type="ECO:0000256" key="5">
    <source>
        <dbReference type="ARBA" id="ARBA00022927"/>
    </source>
</evidence>
<evidence type="ECO:0000313" key="10">
    <source>
        <dbReference type="Proteomes" id="UP000093740"/>
    </source>
</evidence>
<dbReference type="GO" id="GO:0005829">
    <property type="term" value="C:cytosol"/>
    <property type="evidence" value="ECO:0007669"/>
    <property type="project" value="TreeGrafter"/>
</dbReference>
<protein>
    <submittedName>
        <fullName evidence="9">Flagellar biosynthesis protein</fullName>
    </submittedName>
</protein>
<keyword evidence="9" id="KW-0966">Cell projection</keyword>
<evidence type="ECO:0000256" key="4">
    <source>
        <dbReference type="ARBA" id="ARBA00022795"/>
    </source>
</evidence>
<keyword evidence="7" id="KW-0175">Coiled coil</keyword>
<evidence type="ECO:0000256" key="1">
    <source>
        <dbReference type="ARBA" id="ARBA00003041"/>
    </source>
</evidence>
<dbReference type="InterPro" id="IPR051472">
    <property type="entry name" value="T3SS_Stator/FliH"/>
</dbReference>
<keyword evidence="3" id="KW-0813">Transport</keyword>
<dbReference type="EMBL" id="CP014334">
    <property type="protein sequence ID" value="AMW32324.2"/>
    <property type="molecule type" value="Genomic_DNA"/>
</dbReference>
<keyword evidence="6" id="KW-1006">Bacterial flagellum protein export</keyword>
<comment type="similarity">
    <text evidence="2">Belongs to the FliH family.</text>
</comment>
<sequence>MRSLIIKKRYVYLDAPLKIENKPDMPSEGKTEHEEQKEKQLLEIVAKANREAEQIVLEAQNQAQQILFQAQEEYNRIIEEANQKANLISQQAEQSAKNMLADFRAQIEQLLGSFEEEFNSFFNEYCEKLTSISVTLVEKFLEKNVDPEVTKRKFEKLLTHLAGSTKVKIHINPKDVKLIDEETLEYVRSKGYEIILNDKVDYGVIAETELGTIDATLRFQLTLLDEIFDEIFKKEE</sequence>
<dbReference type="RefSeq" id="WP_236938496.1">
    <property type="nucleotide sequence ID" value="NZ_CP014334.2"/>
</dbReference>
<keyword evidence="4" id="KW-1005">Bacterial flagellum biogenesis</keyword>
<proteinExistence type="inferred from homology"/>
<accession>A0AAI8CIZ2</accession>
<dbReference type="Proteomes" id="UP000093740">
    <property type="component" value="Chromosome"/>
</dbReference>
<evidence type="ECO:0000256" key="2">
    <source>
        <dbReference type="ARBA" id="ARBA00006602"/>
    </source>
</evidence>
<dbReference type="PANTHER" id="PTHR34982">
    <property type="entry name" value="YOP PROTEINS TRANSLOCATION PROTEIN L"/>
    <property type="match status" value="1"/>
</dbReference>
<dbReference type="InterPro" id="IPR018035">
    <property type="entry name" value="Flagellar_FliH/T3SS_HrpE"/>
</dbReference>
<keyword evidence="10" id="KW-1185">Reference proteome</keyword>